<evidence type="ECO:0000256" key="6">
    <source>
        <dbReference type="ARBA" id="ARBA00022840"/>
    </source>
</evidence>
<comment type="subcellular location">
    <subcellularLocation>
        <location evidence="8">Mitochondrion matrix</location>
    </subcellularLocation>
</comment>
<dbReference type="SUPFAM" id="SSF69012">
    <property type="entry name" value="alpha-ketoacid dehydrogenase kinase, N-terminal domain"/>
    <property type="match status" value="1"/>
</dbReference>
<keyword evidence="11" id="KW-1185">Reference proteome</keyword>
<evidence type="ECO:0000256" key="1">
    <source>
        <dbReference type="ARBA" id="ARBA00006155"/>
    </source>
</evidence>
<dbReference type="Pfam" id="PF10436">
    <property type="entry name" value="BCDHK_Adom3"/>
    <property type="match status" value="1"/>
</dbReference>
<keyword evidence="2" id="KW-0597">Phosphoprotein</keyword>
<keyword evidence="3 8" id="KW-0808">Transferase</keyword>
<dbReference type="EC" id="2.7.11.-" evidence="8"/>
<dbReference type="PROSITE" id="PS50109">
    <property type="entry name" value="HIS_KIN"/>
    <property type="match status" value="1"/>
</dbReference>
<dbReference type="AlphaFoldDB" id="G3BFW2"/>
<evidence type="ECO:0000256" key="8">
    <source>
        <dbReference type="RuleBase" id="RU366032"/>
    </source>
</evidence>
<dbReference type="InterPro" id="IPR036890">
    <property type="entry name" value="HATPase_C_sf"/>
</dbReference>
<keyword evidence="6 8" id="KW-0067">ATP-binding</keyword>
<dbReference type="InterPro" id="IPR005467">
    <property type="entry name" value="His_kinase_dom"/>
</dbReference>
<evidence type="ECO:0000256" key="7">
    <source>
        <dbReference type="ARBA" id="ARBA00023128"/>
    </source>
</evidence>
<evidence type="ECO:0000256" key="5">
    <source>
        <dbReference type="ARBA" id="ARBA00022777"/>
    </source>
</evidence>
<keyword evidence="4 8" id="KW-0547">Nucleotide-binding</keyword>
<dbReference type="KEGG" id="cten:18249622"/>
<dbReference type="EMBL" id="GL996528">
    <property type="protein sequence ID" value="EGV60746.1"/>
    <property type="molecule type" value="Genomic_DNA"/>
</dbReference>
<dbReference type="Pfam" id="PF02518">
    <property type="entry name" value="HATPase_c"/>
    <property type="match status" value="1"/>
</dbReference>
<dbReference type="InterPro" id="IPR018955">
    <property type="entry name" value="BCDHK/PDK_N"/>
</dbReference>
<keyword evidence="7 8" id="KW-0496">Mitochondrion</keyword>
<dbReference type="InterPro" id="IPR039028">
    <property type="entry name" value="BCKD/PDK"/>
</dbReference>
<dbReference type="Gene3D" id="3.30.565.10">
    <property type="entry name" value="Histidine kinase-like ATPase, C-terminal domain"/>
    <property type="match status" value="1"/>
</dbReference>
<dbReference type="GO" id="GO:0005759">
    <property type="term" value="C:mitochondrial matrix"/>
    <property type="evidence" value="ECO:0007669"/>
    <property type="project" value="UniProtKB-SubCell"/>
</dbReference>
<comment type="similarity">
    <text evidence="1 8">Belongs to the PDK/BCKDK protein kinase family.</text>
</comment>
<dbReference type="Proteomes" id="UP000000707">
    <property type="component" value="Unassembled WGS sequence"/>
</dbReference>
<dbReference type="GeneID" id="18249622"/>
<evidence type="ECO:0000256" key="3">
    <source>
        <dbReference type="ARBA" id="ARBA00022679"/>
    </source>
</evidence>
<keyword evidence="5 8" id="KW-0418">Kinase</keyword>
<evidence type="ECO:0000313" key="11">
    <source>
        <dbReference type="Proteomes" id="UP000000707"/>
    </source>
</evidence>
<evidence type="ECO:0000313" key="10">
    <source>
        <dbReference type="EMBL" id="EGV60746.1"/>
    </source>
</evidence>
<dbReference type="InterPro" id="IPR003594">
    <property type="entry name" value="HATPase_dom"/>
</dbReference>
<accession>G3BFW2</accession>
<dbReference type="GO" id="GO:0005524">
    <property type="term" value="F:ATP binding"/>
    <property type="evidence" value="ECO:0007669"/>
    <property type="project" value="UniProtKB-UniRule"/>
</dbReference>
<feature type="domain" description="Histidine kinase" evidence="9">
    <location>
        <begin position="334"/>
        <end position="477"/>
    </location>
</feature>
<dbReference type="InterPro" id="IPR036784">
    <property type="entry name" value="AK/P_DHK_N_sf"/>
</dbReference>
<dbReference type="HOGENOM" id="CLU_023861_4_1_1"/>
<dbReference type="SUPFAM" id="SSF55874">
    <property type="entry name" value="ATPase domain of HSP90 chaperone/DNA topoisomerase II/histidine kinase"/>
    <property type="match status" value="1"/>
</dbReference>
<dbReference type="Gene3D" id="1.20.140.20">
    <property type="entry name" value="Alpha-ketoacid/pyruvate dehydrogenase kinase, N-terminal domain"/>
    <property type="match status" value="1"/>
</dbReference>
<dbReference type="PANTHER" id="PTHR11947:SF20">
    <property type="entry name" value="[3-METHYL-2-OXOBUTANOATE DEHYDROGENASE [LIPOAMIDE]] KINASE, MITOCHONDRIAL"/>
    <property type="match status" value="1"/>
</dbReference>
<dbReference type="OrthoDB" id="3264224at2759"/>
<dbReference type="GO" id="GO:0010906">
    <property type="term" value="P:regulation of glucose metabolic process"/>
    <property type="evidence" value="ECO:0007669"/>
    <property type="project" value="TreeGrafter"/>
</dbReference>
<evidence type="ECO:0000259" key="9">
    <source>
        <dbReference type="PROSITE" id="PS50109"/>
    </source>
</evidence>
<dbReference type="GO" id="GO:0004740">
    <property type="term" value="F:pyruvate dehydrogenase (acetyl-transferring) kinase activity"/>
    <property type="evidence" value="ECO:0007669"/>
    <property type="project" value="TreeGrafter"/>
</dbReference>
<dbReference type="PANTHER" id="PTHR11947">
    <property type="entry name" value="PYRUVATE DEHYDROGENASE KINASE"/>
    <property type="match status" value="1"/>
</dbReference>
<evidence type="ECO:0000256" key="4">
    <source>
        <dbReference type="ARBA" id="ARBA00022741"/>
    </source>
</evidence>
<name>G3BFW2_CANTC</name>
<reference evidence="10 11" key="1">
    <citation type="journal article" date="2011" name="Proc. Natl. Acad. Sci. U.S.A.">
        <title>Comparative genomics of xylose-fermenting fungi for enhanced biofuel production.</title>
        <authorList>
            <person name="Wohlbach D.J."/>
            <person name="Kuo A."/>
            <person name="Sato T.K."/>
            <person name="Potts K.M."/>
            <person name="Salamov A.A."/>
            <person name="LaButti K.M."/>
            <person name="Sun H."/>
            <person name="Clum A."/>
            <person name="Pangilinan J.L."/>
            <person name="Lindquist E.A."/>
            <person name="Lucas S."/>
            <person name="Lapidus A."/>
            <person name="Jin M."/>
            <person name="Gunawan C."/>
            <person name="Balan V."/>
            <person name="Dale B.E."/>
            <person name="Jeffries T.W."/>
            <person name="Zinkel R."/>
            <person name="Barry K.W."/>
            <person name="Grigoriev I.V."/>
            <person name="Gasch A.P."/>
        </authorList>
    </citation>
    <scope>NUCLEOTIDE SEQUENCE [LARGE SCALE GENOMIC DNA]</scope>
    <source>
        <strain evidence="11">ATCC 10573 / BCRC 21748 / CBS 615 / JCM 9827 / NBRC 10315 / NRRL Y-1498 / VKM Y-70</strain>
    </source>
</reference>
<evidence type="ECO:0000256" key="2">
    <source>
        <dbReference type="ARBA" id="ARBA00022553"/>
    </source>
</evidence>
<dbReference type="STRING" id="590646.G3BFW2"/>
<gene>
    <name evidence="10" type="ORF">CANTEDRAFT_132437</name>
</gene>
<proteinExistence type="inferred from homology"/>
<sequence length="477" mass="54289">MELVHMRMYRLVDGKNLPIVESHVIYSNSGSFQLTAVSTRTMINRTIGTMEGQKHSNIDTHTGEVQPTATDVTLNPTSEAFLKEYKIRSSLERLIFHYAQRPLSKFSIQGLIEQSESLSPNFILQNAQNTVEYLLAYNARRLREFRRLPYLVVLNPSVAESYNGYLNTMSSLITASLYPPATLEENHAFAEKVLDEFINIHSDTLPSLSRGFNEVLHLVSTDRIKQFLDEHLRERISMRLIAHQHIQLSKALKEGTYVKGGKYNGVIKELDIYSVIKKNAEVVNDICLMKYDQAVEIRVDNNLYSNTYWSRAEPDLKASKKSDKVLFPYIEYHLDYMLTELFKNSFRAHIENKVHEPVNVTVSVSHSPLYLEVRIRDRGKGIPPAVLKHMFDYSFSTYESQEGEAYKTLNQPPGLGGNTVAGMGYGLPLSKNYIEIFNDTIPKDLDVENDAGRVKGSLTIQSYHGWGTDVYLKTVGS</sequence>
<dbReference type="SMART" id="SM00387">
    <property type="entry name" value="HATPase_c"/>
    <property type="match status" value="1"/>
</dbReference>
<dbReference type="eggNOG" id="KOG0787">
    <property type="taxonomic scope" value="Eukaryota"/>
</dbReference>
<protein>
    <recommendedName>
        <fullName evidence="8">Protein-serine/threonine kinase</fullName>
        <ecNumber evidence="8">2.7.11.-</ecNumber>
    </recommendedName>
</protein>
<organism evidence="11">
    <name type="scientific">Candida tenuis (strain ATCC 10573 / BCRC 21748 / CBS 615 / JCM 9827 / NBRC 10315 / NRRL Y-1498 / VKM Y-70)</name>
    <name type="common">Yeast</name>
    <name type="synonym">Yamadazyma tenuis</name>
    <dbReference type="NCBI Taxonomy" id="590646"/>
    <lineage>
        <taxon>Eukaryota</taxon>
        <taxon>Fungi</taxon>
        <taxon>Dikarya</taxon>
        <taxon>Ascomycota</taxon>
        <taxon>Saccharomycotina</taxon>
        <taxon>Pichiomycetes</taxon>
        <taxon>Debaryomycetaceae</taxon>
        <taxon>Yamadazyma</taxon>
    </lineage>
</organism>